<protein>
    <submittedName>
        <fullName evidence="1">Uncharacterized protein</fullName>
    </submittedName>
</protein>
<dbReference type="Proteomes" id="UP000284267">
    <property type="component" value="Unassembled WGS sequence"/>
</dbReference>
<comment type="caution">
    <text evidence="1">The sequence shown here is derived from an EMBL/GenBank/DDBJ whole genome shotgun (WGS) entry which is preliminary data.</text>
</comment>
<accession>A0A415HVN9</accession>
<evidence type="ECO:0000313" key="2">
    <source>
        <dbReference type="Proteomes" id="UP000284267"/>
    </source>
</evidence>
<sequence>MLNEAGINRETLREMAQNTIKEEVEKQVNFKISQTNIMSMVSLNKYEVRDAFREAVKEQVKSNVKIFVNIKDNELCANQC</sequence>
<evidence type="ECO:0000313" key="1">
    <source>
        <dbReference type="EMBL" id="RHK98268.1"/>
    </source>
</evidence>
<proteinExistence type="predicted"/>
<dbReference type="EMBL" id="QROE01000001">
    <property type="protein sequence ID" value="RHK98268.1"/>
    <property type="molecule type" value="Genomic_DNA"/>
</dbReference>
<name>A0A415HVN9_9FIRM</name>
<organism evidence="1 2">
    <name type="scientific">Blautia obeum</name>
    <dbReference type="NCBI Taxonomy" id="40520"/>
    <lineage>
        <taxon>Bacteria</taxon>
        <taxon>Bacillati</taxon>
        <taxon>Bacillota</taxon>
        <taxon>Clostridia</taxon>
        <taxon>Lachnospirales</taxon>
        <taxon>Lachnospiraceae</taxon>
        <taxon>Blautia</taxon>
    </lineage>
</organism>
<reference evidence="1 2" key="1">
    <citation type="submission" date="2018-08" db="EMBL/GenBank/DDBJ databases">
        <title>A genome reference for cultivated species of the human gut microbiota.</title>
        <authorList>
            <person name="Zou Y."/>
            <person name="Xue W."/>
            <person name="Luo G."/>
        </authorList>
    </citation>
    <scope>NUCLEOTIDE SEQUENCE [LARGE SCALE GENOMIC DNA]</scope>
    <source>
        <strain evidence="1 2">AF39-4</strain>
    </source>
</reference>
<dbReference type="AlphaFoldDB" id="A0A415HVN9"/>
<gene>
    <name evidence="1" type="ORF">DW040_02885</name>
</gene>